<name>X0ZFL8_9ZZZZ</name>
<sequence>MENLYRAEHAMEQPVCSVCASAYAMDGADHCAGCRAEAYFSQQEADERETKKQ</sequence>
<organism evidence="1">
    <name type="scientific">marine sediment metagenome</name>
    <dbReference type="NCBI Taxonomy" id="412755"/>
    <lineage>
        <taxon>unclassified sequences</taxon>
        <taxon>metagenomes</taxon>
        <taxon>ecological metagenomes</taxon>
    </lineage>
</organism>
<protein>
    <submittedName>
        <fullName evidence="1">Uncharacterized protein</fullName>
    </submittedName>
</protein>
<comment type="caution">
    <text evidence="1">The sequence shown here is derived from an EMBL/GenBank/DDBJ whole genome shotgun (WGS) entry which is preliminary data.</text>
</comment>
<gene>
    <name evidence="1" type="ORF">S01H4_16793</name>
</gene>
<dbReference type="EMBL" id="BART01007374">
    <property type="protein sequence ID" value="GAG56967.1"/>
    <property type="molecule type" value="Genomic_DNA"/>
</dbReference>
<proteinExistence type="predicted"/>
<evidence type="ECO:0000313" key="1">
    <source>
        <dbReference type="EMBL" id="GAG56967.1"/>
    </source>
</evidence>
<reference evidence="1" key="1">
    <citation type="journal article" date="2014" name="Front. Microbiol.">
        <title>High frequency of phylogenetically diverse reductive dehalogenase-homologous genes in deep subseafloor sedimentary metagenomes.</title>
        <authorList>
            <person name="Kawai M."/>
            <person name="Futagami T."/>
            <person name="Toyoda A."/>
            <person name="Takaki Y."/>
            <person name="Nishi S."/>
            <person name="Hori S."/>
            <person name="Arai W."/>
            <person name="Tsubouchi T."/>
            <person name="Morono Y."/>
            <person name="Uchiyama I."/>
            <person name="Ito T."/>
            <person name="Fujiyama A."/>
            <person name="Inagaki F."/>
            <person name="Takami H."/>
        </authorList>
    </citation>
    <scope>NUCLEOTIDE SEQUENCE</scope>
    <source>
        <strain evidence="1">Expedition CK06-06</strain>
    </source>
</reference>
<dbReference type="AlphaFoldDB" id="X0ZFL8"/>
<accession>X0ZFL8</accession>